<organism evidence="4 5">
    <name type="scientific">Paractinoplanes hotanensis</name>
    <dbReference type="NCBI Taxonomy" id="2906497"/>
    <lineage>
        <taxon>Bacteria</taxon>
        <taxon>Bacillati</taxon>
        <taxon>Actinomycetota</taxon>
        <taxon>Actinomycetes</taxon>
        <taxon>Micromonosporales</taxon>
        <taxon>Micromonosporaceae</taxon>
        <taxon>Paractinoplanes</taxon>
    </lineage>
</organism>
<dbReference type="Pfam" id="PF14344">
    <property type="entry name" value="DUF4397"/>
    <property type="match status" value="1"/>
</dbReference>
<protein>
    <submittedName>
        <fullName evidence="4">DUF4397 domain-containing protein</fullName>
    </submittedName>
</protein>
<dbReference type="EMBL" id="JAMQOL010000012">
    <property type="protein sequence ID" value="MCM4077939.1"/>
    <property type="molecule type" value="Genomic_DNA"/>
</dbReference>
<dbReference type="InterPro" id="IPR025510">
    <property type="entry name" value="DUF4397"/>
</dbReference>
<feature type="chain" id="PRO_5047214663" evidence="2">
    <location>
        <begin position="34"/>
        <end position="276"/>
    </location>
</feature>
<keyword evidence="5" id="KW-1185">Reference proteome</keyword>
<sequence>MRILPFRRAAAFGAVTLLALGGLGAMATSPAYAKANSQVTVVHGIPGQAVDVYVNGEKTVPDFQPGKVAGPLSLPAGEYDIALTKPGDAIGSALLKVDNAEVPGDANISLVAHLNAEGEPALTPFVNDTAKLAAGKARLIVRHAAAAPAVDIRAGGEPVFEGVTNGKEGKADVDAGTVSADVVLAGTDTRVLGPADLDLKEGTATIVYAVGSAEDETLDIVSQSIAGLHSAPGGVPSGDGGRADGNGNGNLPLYGAGAVGILLALFGLARLVTGRR</sequence>
<evidence type="ECO:0000256" key="2">
    <source>
        <dbReference type="SAM" id="SignalP"/>
    </source>
</evidence>
<proteinExistence type="predicted"/>
<accession>A0ABT0XVZ7</accession>
<feature type="signal peptide" evidence="2">
    <location>
        <begin position="1"/>
        <end position="33"/>
    </location>
</feature>
<keyword evidence="1" id="KW-1133">Transmembrane helix</keyword>
<keyword evidence="1" id="KW-0472">Membrane</keyword>
<feature type="domain" description="DUF4397" evidence="3">
    <location>
        <begin position="37"/>
        <end position="153"/>
    </location>
</feature>
<reference evidence="4 5" key="1">
    <citation type="submission" date="2022-06" db="EMBL/GenBank/DDBJ databases">
        <title>Actinoplanes abujensis sp. nov., isolated from Nigerian arid soil.</title>
        <authorList>
            <person name="Ding P."/>
        </authorList>
    </citation>
    <scope>NUCLEOTIDE SEQUENCE [LARGE SCALE GENOMIC DNA]</scope>
    <source>
        <strain evidence="5">TRM88002</strain>
    </source>
</reference>
<feature type="transmembrane region" description="Helical" evidence="1">
    <location>
        <begin position="251"/>
        <end position="272"/>
    </location>
</feature>
<comment type="caution">
    <text evidence="4">The sequence shown here is derived from an EMBL/GenBank/DDBJ whole genome shotgun (WGS) entry which is preliminary data.</text>
</comment>
<evidence type="ECO:0000259" key="3">
    <source>
        <dbReference type="Pfam" id="PF14344"/>
    </source>
</evidence>
<name>A0ABT0XVZ7_9ACTN</name>
<keyword evidence="2" id="KW-0732">Signal</keyword>
<dbReference type="RefSeq" id="WP_251797790.1">
    <property type="nucleotide sequence ID" value="NZ_JAMQOL010000012.1"/>
</dbReference>
<evidence type="ECO:0000313" key="5">
    <source>
        <dbReference type="Proteomes" id="UP001523216"/>
    </source>
</evidence>
<keyword evidence="1" id="KW-0812">Transmembrane</keyword>
<dbReference type="Proteomes" id="UP001523216">
    <property type="component" value="Unassembled WGS sequence"/>
</dbReference>
<gene>
    <name evidence="4" type="ORF">LXN57_10205</name>
</gene>
<evidence type="ECO:0000313" key="4">
    <source>
        <dbReference type="EMBL" id="MCM4077939.1"/>
    </source>
</evidence>
<evidence type="ECO:0000256" key="1">
    <source>
        <dbReference type="SAM" id="Phobius"/>
    </source>
</evidence>